<proteinExistence type="predicted"/>
<keyword evidence="2" id="KW-1185">Reference proteome</keyword>
<dbReference type="RefSeq" id="XP_042996226.1">
    <property type="nucleotide sequence ID" value="XM_043140292.1"/>
</dbReference>
<name>A0A8E5HNH9_USTVR</name>
<dbReference type="AlphaFoldDB" id="A0A8E5HNH9"/>
<reference evidence="1" key="1">
    <citation type="submission" date="2020-03" db="EMBL/GenBank/DDBJ databases">
        <title>A mixture of massive structural variations and highly conserved coding sequences in Ustilaginoidea virens genome.</title>
        <authorList>
            <person name="Zhang K."/>
            <person name="Zhao Z."/>
            <person name="Zhang Z."/>
            <person name="Li Y."/>
            <person name="Hsiang T."/>
            <person name="Sun W."/>
        </authorList>
    </citation>
    <scope>NUCLEOTIDE SEQUENCE</scope>
    <source>
        <strain evidence="1">UV-8b</strain>
    </source>
</reference>
<dbReference type="GeneID" id="66063572"/>
<protein>
    <submittedName>
        <fullName evidence="1">Uncharacterized protein</fullName>
    </submittedName>
</protein>
<evidence type="ECO:0000313" key="2">
    <source>
        <dbReference type="Proteomes" id="UP000027002"/>
    </source>
</evidence>
<organism evidence="1 2">
    <name type="scientific">Ustilaginoidea virens</name>
    <name type="common">Rice false smut fungus</name>
    <name type="synonym">Villosiclava virens</name>
    <dbReference type="NCBI Taxonomy" id="1159556"/>
    <lineage>
        <taxon>Eukaryota</taxon>
        <taxon>Fungi</taxon>
        <taxon>Dikarya</taxon>
        <taxon>Ascomycota</taxon>
        <taxon>Pezizomycotina</taxon>
        <taxon>Sordariomycetes</taxon>
        <taxon>Hypocreomycetidae</taxon>
        <taxon>Hypocreales</taxon>
        <taxon>Clavicipitaceae</taxon>
        <taxon>Ustilaginoidea</taxon>
    </lineage>
</organism>
<dbReference type="KEGG" id="uvi:66063572"/>
<gene>
    <name evidence="1" type="ORF">UV8b_02794</name>
</gene>
<evidence type="ECO:0000313" key="1">
    <source>
        <dbReference type="EMBL" id="QUC18553.1"/>
    </source>
</evidence>
<dbReference type="EMBL" id="CP072754">
    <property type="protein sequence ID" value="QUC18553.1"/>
    <property type="molecule type" value="Genomic_DNA"/>
</dbReference>
<sequence>MQQIGYYCGGRGGLQAKLVVPLHTQAFVSNRTPQDAWHWKPTRRQYPLEKLTCLLFETASVEQKDSMMPWGIVGWLDCYSVRLLLWTELVQGVKLRRITKGRLARGDVTFEVFLWVREATKSRRASLGLVRHRMRRHVPSNRESQQQTWLPAYQGMLLVPTGMPDVQASPKSVRQLC</sequence>
<accession>A0A8E5HNH9</accession>
<dbReference type="Proteomes" id="UP000027002">
    <property type="component" value="Chromosome 2"/>
</dbReference>